<dbReference type="EMBL" id="QFOI01000298">
    <property type="protein sequence ID" value="PZP44802.1"/>
    <property type="molecule type" value="Genomic_DNA"/>
</dbReference>
<reference evidence="2 3" key="1">
    <citation type="submission" date="2017-11" db="EMBL/GenBank/DDBJ databases">
        <title>Infants hospitalized years apart are colonized by the same room-sourced microbial strains.</title>
        <authorList>
            <person name="Brooks B."/>
            <person name="Olm M.R."/>
            <person name="Firek B.A."/>
            <person name="Baker R."/>
            <person name="Thomas B.C."/>
            <person name="Morowitz M.J."/>
            <person name="Banfield J.F."/>
        </authorList>
    </citation>
    <scope>NUCLEOTIDE SEQUENCE [LARGE SCALE GENOMIC DNA]</scope>
    <source>
        <strain evidence="2">S2_009_000_R2_76</strain>
    </source>
</reference>
<feature type="transmembrane region" description="Helical" evidence="1">
    <location>
        <begin position="74"/>
        <end position="95"/>
    </location>
</feature>
<name>A0A2W5GNK8_9SPHI</name>
<keyword evidence="1" id="KW-0472">Membrane</keyword>
<evidence type="ECO:0000313" key="2">
    <source>
        <dbReference type="EMBL" id="PZP44802.1"/>
    </source>
</evidence>
<dbReference type="AlphaFoldDB" id="A0A2W5GNK8"/>
<feature type="non-terminal residue" evidence="2">
    <location>
        <position position="1"/>
    </location>
</feature>
<comment type="caution">
    <text evidence="2">The sequence shown here is derived from an EMBL/GenBank/DDBJ whole genome shotgun (WGS) entry which is preliminary data.</text>
</comment>
<keyword evidence="1" id="KW-0812">Transmembrane</keyword>
<accession>A0A2W5GNK8</accession>
<protein>
    <submittedName>
        <fullName evidence="2">Uncharacterized protein</fullName>
    </submittedName>
</protein>
<proteinExistence type="predicted"/>
<evidence type="ECO:0000256" key="1">
    <source>
        <dbReference type="SAM" id="Phobius"/>
    </source>
</evidence>
<keyword evidence="1" id="KW-1133">Transmembrane helix</keyword>
<sequence>SYQSKSFNIPKNALIIGTCLSWYFGIIYYNDDLVFTLLNVISHGVPYMALVYFKEVKAKDRVAFGGFWERLSPWKMILSYVLFLLGIAFLEEFLWEGLVWNEHLDFGWGDHLNNSWQLLFVPLLSVPQLTHYILDGIIWKKSKTI</sequence>
<dbReference type="Proteomes" id="UP000249645">
    <property type="component" value="Unassembled WGS sequence"/>
</dbReference>
<evidence type="ECO:0000313" key="3">
    <source>
        <dbReference type="Proteomes" id="UP000249645"/>
    </source>
</evidence>
<feature type="transmembrane region" description="Helical" evidence="1">
    <location>
        <begin position="115"/>
        <end position="134"/>
    </location>
</feature>
<feature type="transmembrane region" description="Helical" evidence="1">
    <location>
        <begin position="35"/>
        <end position="53"/>
    </location>
</feature>
<organism evidence="2 3">
    <name type="scientific">Pseudopedobacter saltans</name>
    <dbReference type="NCBI Taxonomy" id="151895"/>
    <lineage>
        <taxon>Bacteria</taxon>
        <taxon>Pseudomonadati</taxon>
        <taxon>Bacteroidota</taxon>
        <taxon>Sphingobacteriia</taxon>
        <taxon>Sphingobacteriales</taxon>
        <taxon>Sphingobacteriaceae</taxon>
        <taxon>Pseudopedobacter</taxon>
    </lineage>
</organism>
<feature type="transmembrane region" description="Helical" evidence="1">
    <location>
        <begin position="12"/>
        <end position="29"/>
    </location>
</feature>
<gene>
    <name evidence="2" type="ORF">DI598_14090</name>
</gene>